<dbReference type="EMBL" id="CP132976">
    <property type="protein sequence ID" value="WMD19582.1"/>
    <property type="molecule type" value="Genomic_DNA"/>
</dbReference>
<feature type="transmembrane region" description="Helical" evidence="7">
    <location>
        <begin position="71"/>
        <end position="92"/>
    </location>
</feature>
<dbReference type="SUPFAM" id="SSF161098">
    <property type="entry name" value="MetI-like"/>
    <property type="match status" value="1"/>
</dbReference>
<evidence type="ECO:0000256" key="2">
    <source>
        <dbReference type="ARBA" id="ARBA00022448"/>
    </source>
</evidence>
<evidence type="ECO:0000256" key="4">
    <source>
        <dbReference type="ARBA" id="ARBA00022692"/>
    </source>
</evidence>
<dbReference type="PROSITE" id="PS50928">
    <property type="entry name" value="ABC_TM1"/>
    <property type="match status" value="1"/>
</dbReference>
<evidence type="ECO:0000256" key="6">
    <source>
        <dbReference type="ARBA" id="ARBA00023136"/>
    </source>
</evidence>
<keyword evidence="2 7" id="KW-0813">Transport</keyword>
<reference evidence="9 10" key="1">
    <citation type="submission" date="2023-08" db="EMBL/GenBank/DDBJ databases">
        <title>Achromobacter seleniivolatilans sp. nov., isolated from seleniferous soil.</title>
        <authorList>
            <person name="Zhang S."/>
            <person name="Li K."/>
            <person name="Peng J."/>
            <person name="Zhao Q."/>
            <person name="Wang H."/>
            <person name="Guo Y."/>
        </authorList>
    </citation>
    <scope>NUCLEOTIDE SEQUENCE [LARGE SCALE GENOMIC DNA]</scope>
    <source>
        <strain evidence="9 10">R39</strain>
    </source>
</reference>
<sequence length="267" mass="27644">MAAPAQSDRKRLLRAALTPWLAALALLGLWQWASQAGWLPVVLFSSPSAVARAAQSVAASGELWVQIQISLLRAVVALLVGGGLGLALGVLNGLSRTQAGVLDAALRLLGNVTVVAFIPLLLLGAGVQEGAKLTLLSAGVFFPVYLGVVHGIRGVDPALIEMARAAGLTGWPLLRDVMLPGALPSLLSGLRFALALLWGLIIAVEALDAQSGIGSLATRVRDIAPADLALLAVLLYVALGKATDVLVTASTRRLLRWAPAVRRAGAY</sequence>
<feature type="transmembrane region" description="Helical" evidence="7">
    <location>
        <begin position="133"/>
        <end position="152"/>
    </location>
</feature>
<protein>
    <submittedName>
        <fullName evidence="9">ABC transporter permease subunit</fullName>
    </submittedName>
</protein>
<proteinExistence type="inferred from homology"/>
<dbReference type="PANTHER" id="PTHR30151">
    <property type="entry name" value="ALKANE SULFONATE ABC TRANSPORTER-RELATED, MEMBRANE SUBUNIT"/>
    <property type="match status" value="1"/>
</dbReference>
<keyword evidence="4 7" id="KW-0812">Transmembrane</keyword>
<dbReference type="InterPro" id="IPR035906">
    <property type="entry name" value="MetI-like_sf"/>
</dbReference>
<feature type="transmembrane region" description="Helical" evidence="7">
    <location>
        <begin position="186"/>
        <end position="207"/>
    </location>
</feature>
<dbReference type="InterPro" id="IPR000515">
    <property type="entry name" value="MetI-like"/>
</dbReference>
<evidence type="ECO:0000256" key="3">
    <source>
        <dbReference type="ARBA" id="ARBA00022475"/>
    </source>
</evidence>
<evidence type="ECO:0000313" key="9">
    <source>
        <dbReference type="EMBL" id="WMD19582.1"/>
    </source>
</evidence>
<keyword evidence="5 7" id="KW-1133">Transmembrane helix</keyword>
<gene>
    <name evidence="9" type="ORF">RAS12_23625</name>
</gene>
<dbReference type="RefSeq" id="WP_306941971.1">
    <property type="nucleotide sequence ID" value="NZ_CP132976.1"/>
</dbReference>
<dbReference type="Gene3D" id="1.10.3720.10">
    <property type="entry name" value="MetI-like"/>
    <property type="match status" value="1"/>
</dbReference>
<feature type="transmembrane region" description="Helical" evidence="7">
    <location>
        <begin position="12"/>
        <end position="32"/>
    </location>
</feature>
<dbReference type="Proteomes" id="UP001234798">
    <property type="component" value="Chromosome"/>
</dbReference>
<name>A0ABY9LXV4_9BURK</name>
<dbReference type="PANTHER" id="PTHR30151:SF38">
    <property type="entry name" value="ALIPHATIC SULFONATES TRANSPORT PERMEASE PROTEIN SSUC-RELATED"/>
    <property type="match status" value="1"/>
</dbReference>
<organism evidence="9 10">
    <name type="scientific">Achromobacter seleniivolatilans</name>
    <dbReference type="NCBI Taxonomy" id="3047478"/>
    <lineage>
        <taxon>Bacteria</taxon>
        <taxon>Pseudomonadati</taxon>
        <taxon>Pseudomonadota</taxon>
        <taxon>Betaproteobacteria</taxon>
        <taxon>Burkholderiales</taxon>
        <taxon>Alcaligenaceae</taxon>
        <taxon>Achromobacter</taxon>
    </lineage>
</organism>
<accession>A0ABY9LXV4</accession>
<feature type="transmembrane region" description="Helical" evidence="7">
    <location>
        <begin position="104"/>
        <end position="126"/>
    </location>
</feature>
<comment type="similarity">
    <text evidence="7">Belongs to the binding-protein-dependent transport system permease family.</text>
</comment>
<dbReference type="Pfam" id="PF00528">
    <property type="entry name" value="BPD_transp_1"/>
    <property type="match status" value="1"/>
</dbReference>
<feature type="domain" description="ABC transmembrane type-1" evidence="8">
    <location>
        <begin position="67"/>
        <end position="247"/>
    </location>
</feature>
<dbReference type="CDD" id="cd06261">
    <property type="entry name" value="TM_PBP2"/>
    <property type="match status" value="1"/>
</dbReference>
<evidence type="ECO:0000256" key="5">
    <source>
        <dbReference type="ARBA" id="ARBA00022989"/>
    </source>
</evidence>
<evidence type="ECO:0000313" key="10">
    <source>
        <dbReference type="Proteomes" id="UP001234798"/>
    </source>
</evidence>
<keyword evidence="10" id="KW-1185">Reference proteome</keyword>
<keyword evidence="3" id="KW-1003">Cell membrane</keyword>
<comment type="subcellular location">
    <subcellularLocation>
        <location evidence="1 7">Cell membrane</location>
        <topology evidence="1 7">Multi-pass membrane protein</topology>
    </subcellularLocation>
</comment>
<evidence type="ECO:0000256" key="7">
    <source>
        <dbReference type="RuleBase" id="RU363032"/>
    </source>
</evidence>
<evidence type="ECO:0000259" key="8">
    <source>
        <dbReference type="PROSITE" id="PS50928"/>
    </source>
</evidence>
<evidence type="ECO:0000256" key="1">
    <source>
        <dbReference type="ARBA" id="ARBA00004651"/>
    </source>
</evidence>
<keyword evidence="6 7" id="KW-0472">Membrane</keyword>
<feature type="transmembrane region" description="Helical" evidence="7">
    <location>
        <begin position="228"/>
        <end position="249"/>
    </location>
</feature>